<gene>
    <name evidence="6" type="ORF">DT23_04070</name>
</gene>
<keyword evidence="2" id="KW-0238">DNA-binding</keyword>
<dbReference type="STRING" id="1353528.DT23_04070"/>
<dbReference type="SMART" id="SM00342">
    <property type="entry name" value="HTH_ARAC"/>
    <property type="match status" value="1"/>
</dbReference>
<dbReference type="PANTHER" id="PTHR43280:SF32">
    <property type="entry name" value="TRANSCRIPTIONAL REGULATORY PROTEIN"/>
    <property type="match status" value="1"/>
</dbReference>
<organism evidence="6 7">
    <name type="scientific">Thioclava indica</name>
    <dbReference type="NCBI Taxonomy" id="1353528"/>
    <lineage>
        <taxon>Bacteria</taxon>
        <taxon>Pseudomonadati</taxon>
        <taxon>Pseudomonadota</taxon>
        <taxon>Alphaproteobacteria</taxon>
        <taxon>Rhodobacterales</taxon>
        <taxon>Paracoccaceae</taxon>
        <taxon>Thioclava</taxon>
    </lineage>
</organism>
<dbReference type="Gene3D" id="1.10.10.60">
    <property type="entry name" value="Homeodomain-like"/>
    <property type="match status" value="1"/>
</dbReference>
<dbReference type="Pfam" id="PF12833">
    <property type="entry name" value="HTH_18"/>
    <property type="match status" value="1"/>
</dbReference>
<dbReference type="SUPFAM" id="SSF51215">
    <property type="entry name" value="Regulatory protein AraC"/>
    <property type="match status" value="1"/>
</dbReference>
<sequence length="318" mass="35078">MLKNDWLKAGYTVFFTRSANRKIAKVKFFSTPPLSQFSQSKPRVPAVASGDAGASLPSAPSLARVSQISRLAKAGRWRVEAMRALSEPCLLWFTRGQGRITLGGVTRGYGPNNVIFIPAGVMHSYELGSQPQGQVVHFGRESDLVLPHSVQHLRVRDAISQGEISSILEAVQRELDSERPAADRALQHQLGLLSVWLERQIASNQTAAIQTSGARRLVSRYTTLVERDFRSGVGVGDMADELGVTVTHLTRACRESCNKGASEMLQERRLYEARELLRDTKIPVKEIAASLGYTSPAYFTRAFHAKTGKTPIDFRRTG</sequence>
<evidence type="ECO:0000256" key="3">
    <source>
        <dbReference type="ARBA" id="ARBA00023159"/>
    </source>
</evidence>
<accession>A0A074JNR3</accession>
<dbReference type="eggNOG" id="COG2207">
    <property type="taxonomic scope" value="Bacteria"/>
</dbReference>
<comment type="caution">
    <text evidence="6">The sequence shown here is derived from an EMBL/GenBank/DDBJ whole genome shotgun (WGS) entry which is preliminary data.</text>
</comment>
<dbReference type="Proteomes" id="UP000027471">
    <property type="component" value="Unassembled WGS sequence"/>
</dbReference>
<evidence type="ECO:0000259" key="5">
    <source>
        <dbReference type="PROSITE" id="PS01124"/>
    </source>
</evidence>
<dbReference type="SUPFAM" id="SSF46689">
    <property type="entry name" value="Homeodomain-like"/>
    <property type="match status" value="1"/>
</dbReference>
<dbReference type="InterPro" id="IPR009057">
    <property type="entry name" value="Homeodomain-like_sf"/>
</dbReference>
<dbReference type="InterPro" id="IPR003313">
    <property type="entry name" value="AraC-bd"/>
</dbReference>
<keyword evidence="3" id="KW-0010">Activator</keyword>
<protein>
    <recommendedName>
        <fullName evidence="5">HTH araC/xylS-type domain-containing protein</fullName>
    </recommendedName>
</protein>
<dbReference type="PANTHER" id="PTHR43280">
    <property type="entry name" value="ARAC-FAMILY TRANSCRIPTIONAL REGULATOR"/>
    <property type="match status" value="1"/>
</dbReference>
<evidence type="ECO:0000313" key="6">
    <source>
        <dbReference type="EMBL" id="KEO59261.1"/>
    </source>
</evidence>
<dbReference type="GO" id="GO:0043565">
    <property type="term" value="F:sequence-specific DNA binding"/>
    <property type="evidence" value="ECO:0007669"/>
    <property type="project" value="InterPro"/>
</dbReference>
<dbReference type="GO" id="GO:0003700">
    <property type="term" value="F:DNA-binding transcription factor activity"/>
    <property type="evidence" value="ECO:0007669"/>
    <property type="project" value="InterPro"/>
</dbReference>
<evidence type="ECO:0000256" key="1">
    <source>
        <dbReference type="ARBA" id="ARBA00023015"/>
    </source>
</evidence>
<keyword evidence="7" id="KW-1185">Reference proteome</keyword>
<feature type="domain" description="HTH araC/xylS-type" evidence="5">
    <location>
        <begin position="219"/>
        <end position="317"/>
    </location>
</feature>
<dbReference type="Pfam" id="PF02311">
    <property type="entry name" value="AraC_binding"/>
    <property type="match status" value="1"/>
</dbReference>
<keyword evidence="4" id="KW-0804">Transcription</keyword>
<dbReference type="InterPro" id="IPR018060">
    <property type="entry name" value="HTH_AraC"/>
</dbReference>
<dbReference type="PROSITE" id="PS01124">
    <property type="entry name" value="HTH_ARAC_FAMILY_2"/>
    <property type="match status" value="1"/>
</dbReference>
<proteinExistence type="predicted"/>
<dbReference type="PRINTS" id="PR00032">
    <property type="entry name" value="HTHARAC"/>
</dbReference>
<keyword evidence="1" id="KW-0805">Transcription regulation</keyword>
<evidence type="ECO:0000313" key="7">
    <source>
        <dbReference type="Proteomes" id="UP000027471"/>
    </source>
</evidence>
<evidence type="ECO:0000256" key="4">
    <source>
        <dbReference type="ARBA" id="ARBA00023163"/>
    </source>
</evidence>
<evidence type="ECO:0000256" key="2">
    <source>
        <dbReference type="ARBA" id="ARBA00023125"/>
    </source>
</evidence>
<name>A0A074JNR3_9RHOB</name>
<dbReference type="EMBL" id="AUNB01000029">
    <property type="protein sequence ID" value="KEO59261.1"/>
    <property type="molecule type" value="Genomic_DNA"/>
</dbReference>
<dbReference type="InterPro" id="IPR020449">
    <property type="entry name" value="Tscrpt_reg_AraC-type_HTH"/>
</dbReference>
<reference evidence="6 7" key="1">
    <citation type="journal article" date="2015" name="Antonie Van Leeuwenhoek">
        <title>Thioclava indica sp. nov., isolated from surface seawater of the Indian Ocean.</title>
        <authorList>
            <person name="Liu Y."/>
            <person name="Lai Q."/>
            <person name="Du J."/>
            <person name="Xu H."/>
            <person name="Jiang L."/>
            <person name="Shao Z."/>
        </authorList>
    </citation>
    <scope>NUCLEOTIDE SEQUENCE [LARGE SCALE GENOMIC DNA]</scope>
    <source>
        <strain evidence="6 7">DT23-4</strain>
    </source>
</reference>
<dbReference type="AlphaFoldDB" id="A0A074JNR3"/>
<dbReference type="InterPro" id="IPR037923">
    <property type="entry name" value="HTH-like"/>
</dbReference>